<gene>
    <name evidence="3" type="ORF">BGAL_0058g00210</name>
</gene>
<dbReference type="EMBL" id="PQXL01000058">
    <property type="protein sequence ID" value="THV53146.1"/>
    <property type="molecule type" value="Genomic_DNA"/>
</dbReference>
<evidence type="ECO:0000313" key="4">
    <source>
        <dbReference type="Proteomes" id="UP000308671"/>
    </source>
</evidence>
<keyword evidence="4" id="KW-1185">Reference proteome</keyword>
<accession>A0A4V4HVG2</accession>
<proteinExistence type="predicted"/>
<feature type="coiled-coil region" evidence="1">
    <location>
        <begin position="67"/>
        <end position="94"/>
    </location>
</feature>
<comment type="caution">
    <text evidence="3">The sequence shown here is derived from an EMBL/GenBank/DDBJ whole genome shotgun (WGS) entry which is preliminary data.</text>
</comment>
<sequence length="106" mass="12153">MNRTSMSLLRSSKYLARNGASTSQRRFASSETPSPTRTFYKTFTRPIAKTLLMATFIYQLTYWGWVKLEKDELKAGKRREIKELEEELEKISGGAIKGEDVKVKGI</sequence>
<dbReference type="Proteomes" id="UP000308671">
    <property type="component" value="Unassembled WGS sequence"/>
</dbReference>
<evidence type="ECO:0000313" key="3">
    <source>
        <dbReference type="EMBL" id="THV53146.1"/>
    </source>
</evidence>
<feature type="compositionally biased region" description="Polar residues" evidence="2">
    <location>
        <begin position="19"/>
        <end position="35"/>
    </location>
</feature>
<protein>
    <submittedName>
        <fullName evidence="3">Uncharacterized protein</fullName>
    </submittedName>
</protein>
<organism evidence="3 4">
    <name type="scientific">Botrytis galanthina</name>
    <dbReference type="NCBI Taxonomy" id="278940"/>
    <lineage>
        <taxon>Eukaryota</taxon>
        <taxon>Fungi</taxon>
        <taxon>Dikarya</taxon>
        <taxon>Ascomycota</taxon>
        <taxon>Pezizomycotina</taxon>
        <taxon>Leotiomycetes</taxon>
        <taxon>Helotiales</taxon>
        <taxon>Sclerotiniaceae</taxon>
        <taxon>Botrytis</taxon>
    </lineage>
</organism>
<evidence type="ECO:0000256" key="1">
    <source>
        <dbReference type="SAM" id="Coils"/>
    </source>
</evidence>
<keyword evidence="1" id="KW-0175">Coiled coil</keyword>
<reference evidence="3 4" key="1">
    <citation type="submission" date="2017-12" db="EMBL/GenBank/DDBJ databases">
        <title>Comparative genomics of Botrytis spp.</title>
        <authorList>
            <person name="Valero-Jimenez C.A."/>
            <person name="Tapia P."/>
            <person name="Veloso J."/>
            <person name="Silva-Moreno E."/>
            <person name="Staats M."/>
            <person name="Valdes J.H."/>
            <person name="Van Kan J.A.L."/>
        </authorList>
    </citation>
    <scope>NUCLEOTIDE SEQUENCE [LARGE SCALE GENOMIC DNA]</scope>
    <source>
        <strain evidence="3 4">MUCL435</strain>
    </source>
</reference>
<name>A0A4V4HVG2_9HELO</name>
<feature type="region of interest" description="Disordered" evidence="2">
    <location>
        <begin position="16"/>
        <end position="35"/>
    </location>
</feature>
<dbReference type="OrthoDB" id="2120024at2759"/>
<dbReference type="AlphaFoldDB" id="A0A4V4HVG2"/>
<evidence type="ECO:0000256" key="2">
    <source>
        <dbReference type="SAM" id="MobiDB-lite"/>
    </source>
</evidence>